<dbReference type="GO" id="GO:0005506">
    <property type="term" value="F:iron ion binding"/>
    <property type="evidence" value="ECO:0007669"/>
    <property type="project" value="InterPro"/>
</dbReference>
<dbReference type="EMBL" id="CP093344">
    <property type="protein sequence ID" value="WOG88619.1"/>
    <property type="molecule type" value="Genomic_DNA"/>
</dbReference>
<proteinExistence type="predicted"/>
<organism evidence="1 2">
    <name type="scientific">Daucus carota subsp. sativus</name>
    <name type="common">Carrot</name>
    <dbReference type="NCBI Taxonomy" id="79200"/>
    <lineage>
        <taxon>Eukaryota</taxon>
        <taxon>Viridiplantae</taxon>
        <taxon>Streptophyta</taxon>
        <taxon>Embryophyta</taxon>
        <taxon>Tracheophyta</taxon>
        <taxon>Spermatophyta</taxon>
        <taxon>Magnoliopsida</taxon>
        <taxon>eudicotyledons</taxon>
        <taxon>Gunneridae</taxon>
        <taxon>Pentapetalae</taxon>
        <taxon>asterids</taxon>
        <taxon>campanulids</taxon>
        <taxon>Apiales</taxon>
        <taxon>Apiaceae</taxon>
        <taxon>Apioideae</taxon>
        <taxon>Scandiceae</taxon>
        <taxon>Daucinae</taxon>
        <taxon>Daucus</taxon>
        <taxon>Daucus sect. Daucus</taxon>
    </lineage>
</organism>
<dbReference type="GO" id="GO:0020037">
    <property type="term" value="F:heme binding"/>
    <property type="evidence" value="ECO:0007669"/>
    <property type="project" value="InterPro"/>
</dbReference>
<protein>
    <submittedName>
        <fullName evidence="1">Uncharacterized protein</fullName>
    </submittedName>
</protein>
<reference evidence="1" key="2">
    <citation type="submission" date="2022-03" db="EMBL/GenBank/DDBJ databases">
        <title>Draft title - Genomic analysis of global carrot germplasm unveils the trajectory of domestication and the origin of high carotenoid orange carrot.</title>
        <authorList>
            <person name="Iorizzo M."/>
            <person name="Ellison S."/>
            <person name="Senalik D."/>
            <person name="Macko-Podgorni A."/>
            <person name="Grzebelus D."/>
            <person name="Bostan H."/>
            <person name="Rolling W."/>
            <person name="Curaba J."/>
            <person name="Simon P."/>
        </authorList>
    </citation>
    <scope>NUCLEOTIDE SEQUENCE</scope>
    <source>
        <tissue evidence="1">Leaf</tissue>
    </source>
</reference>
<dbReference type="SUPFAM" id="SSF48264">
    <property type="entry name" value="Cytochrome P450"/>
    <property type="match status" value="1"/>
</dbReference>
<evidence type="ECO:0000313" key="2">
    <source>
        <dbReference type="Proteomes" id="UP000077755"/>
    </source>
</evidence>
<gene>
    <name evidence="1" type="ORF">DCAR_0207854</name>
</gene>
<keyword evidence="2" id="KW-1185">Reference proteome</keyword>
<sequence>MCLGREYARLEILVFIYNIVTKFKLEKVNPQEKTELYFLPVPTEGLFVRLTCHKM</sequence>
<reference evidence="1" key="1">
    <citation type="journal article" date="2016" name="Nat. Genet.">
        <title>A high-quality carrot genome assembly provides new insights into carotenoid accumulation and asterid genome evolution.</title>
        <authorList>
            <person name="Iorizzo M."/>
            <person name="Ellison S."/>
            <person name="Senalik D."/>
            <person name="Zeng P."/>
            <person name="Satapoomin P."/>
            <person name="Huang J."/>
            <person name="Bowman M."/>
            <person name="Iovene M."/>
            <person name="Sanseverino W."/>
            <person name="Cavagnaro P."/>
            <person name="Yildiz M."/>
            <person name="Macko-Podgorni A."/>
            <person name="Moranska E."/>
            <person name="Grzebelus E."/>
            <person name="Grzebelus D."/>
            <person name="Ashrafi H."/>
            <person name="Zheng Z."/>
            <person name="Cheng S."/>
            <person name="Spooner D."/>
            <person name="Van Deynze A."/>
            <person name="Simon P."/>
        </authorList>
    </citation>
    <scope>NUCLEOTIDE SEQUENCE</scope>
    <source>
        <tissue evidence="1">Leaf</tissue>
    </source>
</reference>
<dbReference type="Gene3D" id="1.10.630.10">
    <property type="entry name" value="Cytochrome P450"/>
    <property type="match status" value="1"/>
</dbReference>
<accession>A0A161XGL3</accession>
<dbReference type="GO" id="GO:0016705">
    <property type="term" value="F:oxidoreductase activity, acting on paired donors, with incorporation or reduction of molecular oxygen"/>
    <property type="evidence" value="ECO:0007669"/>
    <property type="project" value="InterPro"/>
</dbReference>
<dbReference type="InterPro" id="IPR036396">
    <property type="entry name" value="Cyt_P450_sf"/>
</dbReference>
<dbReference type="AlphaFoldDB" id="A0A161XGL3"/>
<dbReference type="Gramene" id="KZN06119">
    <property type="protein sequence ID" value="KZN06119"/>
    <property type="gene ID" value="DCAR_006956"/>
</dbReference>
<name>A0A161XGL3_DAUCS</name>
<dbReference type="GO" id="GO:0004497">
    <property type="term" value="F:monooxygenase activity"/>
    <property type="evidence" value="ECO:0007669"/>
    <property type="project" value="InterPro"/>
</dbReference>
<dbReference type="Proteomes" id="UP000077755">
    <property type="component" value="Chromosome 2"/>
</dbReference>
<evidence type="ECO:0000313" key="1">
    <source>
        <dbReference type="EMBL" id="WOG88619.1"/>
    </source>
</evidence>